<dbReference type="Pfam" id="PF14150">
    <property type="entry name" value="YesK"/>
    <property type="match status" value="1"/>
</dbReference>
<gene>
    <name evidence="2" type="ORF">GCM10008935_19890</name>
</gene>
<evidence type="ECO:0000256" key="1">
    <source>
        <dbReference type="SAM" id="Phobius"/>
    </source>
</evidence>
<protein>
    <recommendedName>
        <fullName evidence="4">YesK-like protein</fullName>
    </recommendedName>
</protein>
<evidence type="ECO:0000313" key="3">
    <source>
        <dbReference type="Proteomes" id="UP001500740"/>
    </source>
</evidence>
<keyword evidence="1" id="KW-0472">Membrane</keyword>
<organism evidence="2 3">
    <name type="scientific">Alkalibacillus silvisoli</name>
    <dbReference type="NCBI Taxonomy" id="392823"/>
    <lineage>
        <taxon>Bacteria</taxon>
        <taxon>Bacillati</taxon>
        <taxon>Bacillota</taxon>
        <taxon>Bacilli</taxon>
        <taxon>Bacillales</taxon>
        <taxon>Bacillaceae</taxon>
        <taxon>Alkalibacillus</taxon>
    </lineage>
</organism>
<dbReference type="Proteomes" id="UP001500740">
    <property type="component" value="Unassembled WGS sequence"/>
</dbReference>
<feature type="transmembrane region" description="Helical" evidence="1">
    <location>
        <begin position="6"/>
        <end position="22"/>
    </location>
</feature>
<feature type="transmembrane region" description="Helical" evidence="1">
    <location>
        <begin position="56"/>
        <end position="80"/>
    </location>
</feature>
<dbReference type="EMBL" id="BAAACZ010000016">
    <property type="protein sequence ID" value="GAA0464179.1"/>
    <property type="molecule type" value="Genomic_DNA"/>
</dbReference>
<keyword evidence="1" id="KW-0812">Transmembrane</keyword>
<evidence type="ECO:0000313" key="2">
    <source>
        <dbReference type="EMBL" id="GAA0464179.1"/>
    </source>
</evidence>
<proteinExistence type="predicted"/>
<feature type="transmembrane region" description="Helical" evidence="1">
    <location>
        <begin position="29"/>
        <end position="50"/>
    </location>
</feature>
<accession>A0ABN0ZZX7</accession>
<reference evidence="2 3" key="1">
    <citation type="journal article" date="2019" name="Int. J. Syst. Evol. Microbiol.">
        <title>The Global Catalogue of Microorganisms (GCM) 10K type strain sequencing project: providing services to taxonomists for standard genome sequencing and annotation.</title>
        <authorList>
            <consortium name="The Broad Institute Genomics Platform"/>
            <consortium name="The Broad Institute Genome Sequencing Center for Infectious Disease"/>
            <person name="Wu L."/>
            <person name="Ma J."/>
        </authorList>
    </citation>
    <scope>NUCLEOTIDE SEQUENCE [LARGE SCALE GENOMIC DNA]</scope>
    <source>
        <strain evidence="2 3">JCM 14193</strain>
    </source>
</reference>
<dbReference type="RefSeq" id="WP_343783399.1">
    <property type="nucleotide sequence ID" value="NZ_BAAACZ010000016.1"/>
</dbReference>
<keyword evidence="3" id="KW-1185">Reference proteome</keyword>
<comment type="caution">
    <text evidence="2">The sequence shown here is derived from an EMBL/GenBank/DDBJ whole genome shotgun (WGS) entry which is preliminary data.</text>
</comment>
<evidence type="ECO:0008006" key="4">
    <source>
        <dbReference type="Google" id="ProtNLM"/>
    </source>
</evidence>
<sequence>MNGTIQFLIITLVAYLLILFISKLLKEKAILVPISSTIISIIMFAISFTVEGFEGLGYGFLSLAVFLGSLLALITLTIVISMKKRKLKET</sequence>
<keyword evidence="1" id="KW-1133">Transmembrane helix</keyword>
<name>A0ABN0ZZX7_9BACI</name>
<dbReference type="InterPro" id="IPR025434">
    <property type="entry name" value="YesK-like"/>
</dbReference>